<dbReference type="RefSeq" id="WP_075518361.1">
    <property type="nucleotide sequence ID" value="NZ_FPLD01000097.1"/>
</dbReference>
<evidence type="ECO:0000313" key="2">
    <source>
        <dbReference type="Proteomes" id="UP000183794"/>
    </source>
</evidence>
<protein>
    <recommendedName>
        <fullName evidence="3">N-acetyltransferase domain-containing protein</fullName>
    </recommendedName>
</protein>
<accession>A0A1L0BIR3</accession>
<sequence>MASRFYTRAAQASDSDELIDLIAATPQSGAITINFERTPDFFMATKIVTQTPDVWVAVERESERVAAIFSIGHRDVYVNGERQNVRYGNDLRIHPDFKSGRTLFNLLKCYRKVMGKDWMQTVILSDNEASLNSMGSGRSITPTYYDFGEMTTHMLYLTKSRPSTGHKFHIRNAHHNDIELMQTFFEQQAKTKQFYPHYDFIKLLHGDEYYRGLVISNYYLMFEDNKLVAMAGIWDQSSFKQTRFVAYSKLMSVARLFNNLYSTLFGGMLLPKAGGKLSYVSLHSLLVVNDDEQLFSVLLQHIYNACLAQNYQALVCGLPALDRRQQILERYRSKRLQSKHFIASYHDDPRGEFDTQYPLYLEPARL</sequence>
<dbReference type="EMBL" id="FPLD01000097">
    <property type="protein sequence ID" value="SGZ09883.1"/>
    <property type="molecule type" value="Genomic_DNA"/>
</dbReference>
<dbReference type="AlphaFoldDB" id="A0A1L0BIR3"/>
<organism evidence="1 2">
    <name type="scientific">Moritella viscosa</name>
    <dbReference type="NCBI Taxonomy" id="80854"/>
    <lineage>
        <taxon>Bacteria</taxon>
        <taxon>Pseudomonadati</taxon>
        <taxon>Pseudomonadota</taxon>
        <taxon>Gammaproteobacteria</taxon>
        <taxon>Alteromonadales</taxon>
        <taxon>Moritellaceae</taxon>
        <taxon>Moritella</taxon>
    </lineage>
</organism>
<dbReference type="Proteomes" id="UP000183794">
    <property type="component" value="Unassembled WGS sequence"/>
</dbReference>
<reference evidence="1 2" key="1">
    <citation type="submission" date="2016-11" db="EMBL/GenBank/DDBJ databases">
        <authorList>
            <person name="Jaros S."/>
            <person name="Januszkiewicz K."/>
            <person name="Wedrychowicz H."/>
        </authorList>
    </citation>
    <scope>NUCLEOTIDE SEQUENCE [LARGE SCALE GENOMIC DNA]</scope>
    <source>
        <strain evidence="1">NVI 5450</strain>
    </source>
</reference>
<evidence type="ECO:0008006" key="3">
    <source>
        <dbReference type="Google" id="ProtNLM"/>
    </source>
</evidence>
<dbReference type="OrthoDB" id="8984553at2"/>
<gene>
    <name evidence="1" type="ORF">NVI5450_3514</name>
</gene>
<name>A0A1L0BIR3_9GAMM</name>
<proteinExistence type="predicted"/>
<evidence type="ECO:0000313" key="1">
    <source>
        <dbReference type="EMBL" id="SGZ09883.1"/>
    </source>
</evidence>